<reference evidence="1 2" key="1">
    <citation type="submission" date="2020-09" db="EMBL/GenBank/DDBJ databases">
        <title>Methylomonas albis sp. nov. and Methylomonas fluvii sp. nov.: Two cold-adapted methanotrophs from the River Elbe and an amended description of Methylovulum psychrotolerans strain Eb1.</title>
        <authorList>
            <person name="Bussmann I.K."/>
            <person name="Klings K.-W."/>
            <person name="Warnstedt J."/>
            <person name="Hoppert M."/>
            <person name="Saborowski A."/>
            <person name="Horn F."/>
            <person name="Liebner S."/>
        </authorList>
    </citation>
    <scope>NUCLEOTIDE SEQUENCE [LARGE SCALE GENOMIC DNA]</scope>
    <source>
        <strain evidence="1 2">EbB</strain>
    </source>
</reference>
<gene>
    <name evidence="1" type="ORF">EBB_10305</name>
</gene>
<evidence type="ECO:0000313" key="1">
    <source>
        <dbReference type="EMBL" id="MBD9360916.1"/>
    </source>
</evidence>
<accession>A0ABR9DCU3</accession>
<dbReference type="EMBL" id="JACXST010000002">
    <property type="protein sequence ID" value="MBD9360916.1"/>
    <property type="molecule type" value="Genomic_DNA"/>
</dbReference>
<comment type="caution">
    <text evidence="1">The sequence shown here is derived from an EMBL/GenBank/DDBJ whole genome shotgun (WGS) entry which is preliminary data.</text>
</comment>
<dbReference type="RefSeq" id="WP_192393796.1">
    <property type="nucleotide sequence ID" value="NZ_CAJHIU010000002.1"/>
</dbReference>
<evidence type="ECO:0000313" key="2">
    <source>
        <dbReference type="Proteomes" id="UP000641152"/>
    </source>
</evidence>
<proteinExistence type="predicted"/>
<sequence>MNSKTAKIDNQRAKLPKKLYIATDGSLKSCVTGPLLELPIDFQAWPPMDTSNIVLFVSKAA</sequence>
<keyword evidence="2" id="KW-1185">Reference proteome</keyword>
<name>A0ABR9DCU3_9GAMM</name>
<organism evidence="1 2">
    <name type="scientific">Methylomonas fluvii</name>
    <dbReference type="NCBI Taxonomy" id="1854564"/>
    <lineage>
        <taxon>Bacteria</taxon>
        <taxon>Pseudomonadati</taxon>
        <taxon>Pseudomonadota</taxon>
        <taxon>Gammaproteobacteria</taxon>
        <taxon>Methylococcales</taxon>
        <taxon>Methylococcaceae</taxon>
        <taxon>Methylomonas</taxon>
    </lineage>
</organism>
<protein>
    <submittedName>
        <fullName evidence="1">Uncharacterized protein</fullName>
    </submittedName>
</protein>
<dbReference type="Proteomes" id="UP000641152">
    <property type="component" value="Unassembled WGS sequence"/>
</dbReference>